<name>A0A022Y2Y9_TRISD</name>
<organism evidence="1 2">
    <name type="scientific">Trichophyton soudanense CBS 452.61</name>
    <dbReference type="NCBI Taxonomy" id="1215331"/>
    <lineage>
        <taxon>Eukaryota</taxon>
        <taxon>Fungi</taxon>
        <taxon>Dikarya</taxon>
        <taxon>Ascomycota</taxon>
        <taxon>Pezizomycotina</taxon>
        <taxon>Eurotiomycetes</taxon>
        <taxon>Eurotiomycetidae</taxon>
        <taxon>Onygenales</taxon>
        <taxon>Arthrodermataceae</taxon>
        <taxon>Trichophyton</taxon>
    </lineage>
</organism>
<dbReference type="EMBL" id="KK208750">
    <property type="protein sequence ID" value="EZF77337.1"/>
    <property type="molecule type" value="Genomic_DNA"/>
</dbReference>
<evidence type="ECO:0000313" key="2">
    <source>
        <dbReference type="Proteomes" id="UP000023623"/>
    </source>
</evidence>
<evidence type="ECO:0000313" key="1">
    <source>
        <dbReference type="EMBL" id="EZF77337.1"/>
    </source>
</evidence>
<proteinExistence type="predicted"/>
<reference evidence="1 2" key="1">
    <citation type="submission" date="2014-02" db="EMBL/GenBank/DDBJ databases">
        <title>The Genome Sequence of Trichophyton rubrum (morphotype soudanense) CBS 452.61.</title>
        <authorList>
            <consortium name="The Broad Institute Genomics Platform"/>
            <person name="Cuomo C.A."/>
            <person name="White T.C."/>
            <person name="Graser Y."/>
            <person name="Martinez-Rossi N."/>
            <person name="Heitman J."/>
            <person name="Young S.K."/>
            <person name="Zeng Q."/>
            <person name="Gargeya S."/>
            <person name="Abouelleil A."/>
            <person name="Alvarado L."/>
            <person name="Chapman S.B."/>
            <person name="Gainer-Dewar J."/>
            <person name="Goldberg J."/>
            <person name="Griggs A."/>
            <person name="Gujja S."/>
            <person name="Hansen M."/>
            <person name="Howarth C."/>
            <person name="Imamovic A."/>
            <person name="Larimer J."/>
            <person name="Martinez D."/>
            <person name="Murphy C."/>
            <person name="Pearson M.D."/>
            <person name="Persinoti G."/>
            <person name="Poon T."/>
            <person name="Priest M."/>
            <person name="Roberts A.D."/>
            <person name="Saif S."/>
            <person name="Shea T.D."/>
            <person name="Sykes S.N."/>
            <person name="Wortman J."/>
            <person name="Nusbaum C."/>
            <person name="Birren B."/>
        </authorList>
    </citation>
    <scope>NUCLEOTIDE SEQUENCE [LARGE SCALE GENOMIC DNA]</scope>
    <source>
        <strain evidence="1 2">CBS 452.61</strain>
    </source>
</reference>
<dbReference type="HOGENOM" id="CLU_1379019_0_0_1"/>
<accession>A0A022Y2Y9</accession>
<protein>
    <submittedName>
        <fullName evidence="1">Uncharacterized protein</fullName>
    </submittedName>
</protein>
<dbReference type="Proteomes" id="UP000023623">
    <property type="component" value="Unassembled WGS sequence"/>
</dbReference>
<gene>
    <name evidence="1" type="ORF">H105_01360</name>
</gene>
<keyword evidence="2" id="KW-1185">Reference proteome</keyword>
<sequence>MPARTQAGAPVHSNTREKPWLKLNLRSRAAARSFAAWSSSCVDVAVELGGSRAHVLMQPNGSEEAMSSLAWLTSASTIVVKCCVTARADARSKPMAPAPNISTAVSLSGAAPPFAAATDLASATSSAVGGLERLIACRQTARGSSRAPCTSEMEAGKRWHIATGWLVTSISVPSRWGNTAAELRNLRERQMLYRPRRQ</sequence>
<dbReference type="AlphaFoldDB" id="A0A022Y2Y9"/>